<dbReference type="EMBL" id="HBFC01038491">
    <property type="protein sequence ID" value="CAD8723638.1"/>
    <property type="molecule type" value="Transcribed_RNA"/>
</dbReference>
<sequence length="169" mass="18926">MSCGDARVAPAGSLYHNLPDEILRQHVIPKLGDSDRFVLSRVDRHLRALVGRDALPRPIRQGFQDRVTLFHDGGRALLHERELRGNLLFGLQGSDFVTSVTRLQWARENGFPWVESICAAAAAGGHLNVLQWARENDCPWNESTCAAAAQKGHLEVLMWAREHGCPWDE</sequence>
<gene>
    <name evidence="1" type="ORF">MANT1106_LOCUS22854</name>
</gene>
<name>A0A7S0T4X1_9CHLO</name>
<organism evidence="1">
    <name type="scientific">Mantoniella antarctica</name>
    <dbReference type="NCBI Taxonomy" id="81844"/>
    <lineage>
        <taxon>Eukaryota</taxon>
        <taxon>Viridiplantae</taxon>
        <taxon>Chlorophyta</taxon>
        <taxon>Mamiellophyceae</taxon>
        <taxon>Mamiellales</taxon>
        <taxon>Mamiellaceae</taxon>
        <taxon>Mantoniella</taxon>
    </lineage>
</organism>
<reference evidence="1" key="1">
    <citation type="submission" date="2021-01" db="EMBL/GenBank/DDBJ databases">
        <authorList>
            <person name="Corre E."/>
            <person name="Pelletier E."/>
            <person name="Niang G."/>
            <person name="Scheremetjew M."/>
            <person name="Finn R."/>
            <person name="Kale V."/>
            <person name="Holt S."/>
            <person name="Cochrane G."/>
            <person name="Meng A."/>
            <person name="Brown T."/>
            <person name="Cohen L."/>
        </authorList>
    </citation>
    <scope>NUCLEOTIDE SEQUENCE</scope>
    <source>
        <strain evidence="1">SL-175</strain>
    </source>
</reference>
<dbReference type="AlphaFoldDB" id="A0A7S0T4X1"/>
<evidence type="ECO:0000313" key="1">
    <source>
        <dbReference type="EMBL" id="CAD8723638.1"/>
    </source>
</evidence>
<proteinExistence type="predicted"/>
<accession>A0A7S0T4X1</accession>
<dbReference type="SUPFAM" id="SSF140860">
    <property type="entry name" value="Pseudo ankyrin repeat-like"/>
    <property type="match status" value="1"/>
</dbReference>
<protein>
    <submittedName>
        <fullName evidence="1">Uncharacterized protein</fullName>
    </submittedName>
</protein>